<reference evidence="3 4" key="1">
    <citation type="submission" date="2011-12" db="EMBL/GenBank/DDBJ databases">
        <title>The Genome Sequence of Prevotella micans F0438.</title>
        <authorList>
            <consortium name="The Broad Institute Genome Sequencing Platform"/>
            <person name="Earl A."/>
            <person name="Ward D."/>
            <person name="Feldgarden M."/>
            <person name="Gevers D."/>
            <person name="Izard J."/>
            <person name="Baranova O.V."/>
            <person name="Blanton J.M."/>
            <person name="Wade W.G."/>
            <person name="Dewhirst F.E."/>
            <person name="Young S.K."/>
            <person name="Zeng Q."/>
            <person name="Gargeya S."/>
            <person name="Fitzgerald M."/>
            <person name="Haas B."/>
            <person name="Abouelleil A."/>
            <person name="Alvarado L."/>
            <person name="Arachchi H.M."/>
            <person name="Berlin A."/>
            <person name="Chapman S.B."/>
            <person name="Gearin G."/>
            <person name="Goldberg J."/>
            <person name="Griggs A."/>
            <person name="Gujja S."/>
            <person name="Hansen M."/>
            <person name="Heiman D."/>
            <person name="Howarth C."/>
            <person name="Larimer J."/>
            <person name="Lui A."/>
            <person name="MacDonald P.J.P."/>
            <person name="McCowen C."/>
            <person name="Montmayeur A."/>
            <person name="Murphy C."/>
            <person name="Neiman D."/>
            <person name="Pearson M."/>
            <person name="Priest M."/>
            <person name="Roberts A."/>
            <person name="Saif S."/>
            <person name="Shea T."/>
            <person name="Sisk P."/>
            <person name="Stolte C."/>
            <person name="Sykes S."/>
            <person name="Wortman J."/>
            <person name="Nusbaum C."/>
            <person name="Birren B."/>
        </authorList>
    </citation>
    <scope>NUCLEOTIDE SEQUENCE [LARGE SCALE GENOMIC DNA]</scope>
    <source>
        <strain evidence="3 4">F0438</strain>
    </source>
</reference>
<dbReference type="NCBIfam" id="TIGR03296">
    <property type="entry name" value="M6dom_TIGR03296"/>
    <property type="match status" value="1"/>
</dbReference>
<gene>
    <name evidence="3" type="ORF">HMPREF9140_00110</name>
</gene>
<dbReference type="InterPro" id="IPR008757">
    <property type="entry name" value="Peptidase_M6-like_domain"/>
</dbReference>
<dbReference type="Pfam" id="PF05547">
    <property type="entry name" value="Peptidase_M6"/>
    <property type="match status" value="1"/>
</dbReference>
<proteinExistence type="predicted"/>
<dbReference type="EMBL" id="AGWK01000001">
    <property type="protein sequence ID" value="EHO75067.1"/>
    <property type="molecule type" value="Genomic_DNA"/>
</dbReference>
<evidence type="ECO:0000259" key="2">
    <source>
        <dbReference type="Pfam" id="PF05547"/>
    </source>
</evidence>
<dbReference type="RefSeq" id="WP_006951011.1">
    <property type="nucleotide sequence ID" value="NZ_JH594521.1"/>
</dbReference>
<dbReference type="PATRIC" id="fig|883158.3.peg.119"/>
<evidence type="ECO:0000256" key="1">
    <source>
        <dbReference type="SAM" id="SignalP"/>
    </source>
</evidence>
<dbReference type="GO" id="GO:0006508">
    <property type="term" value="P:proteolysis"/>
    <property type="evidence" value="ECO:0007669"/>
    <property type="project" value="InterPro"/>
</dbReference>
<feature type="domain" description="Peptidase M6-like" evidence="2">
    <location>
        <begin position="169"/>
        <end position="377"/>
    </location>
</feature>
<dbReference type="eggNOG" id="COG4412">
    <property type="taxonomic scope" value="Bacteria"/>
</dbReference>
<dbReference type="STRING" id="883158.HMPREF9140_00110"/>
<name>H1PZM2_9BACT</name>
<dbReference type="PANTHER" id="PTHR41775:SF1">
    <property type="entry name" value="PEPTIDASE M6-LIKE DOMAIN-CONTAINING PROTEIN"/>
    <property type="match status" value="1"/>
</dbReference>
<feature type="chain" id="PRO_5003552513" description="Peptidase M6-like domain-containing protein" evidence="1">
    <location>
        <begin position="20"/>
        <end position="607"/>
    </location>
</feature>
<dbReference type="GO" id="GO:0008233">
    <property type="term" value="F:peptidase activity"/>
    <property type="evidence" value="ECO:0007669"/>
    <property type="project" value="InterPro"/>
</dbReference>
<dbReference type="HOGENOM" id="CLU_016256_0_0_10"/>
<sequence length="607" mass="66961">MRKGLLLALWLFVSITALAVPAKRVWRTIQQSDGSEMQLMLVGDEHLHYYVTTDYVPVVEVNGSYVYATASENGVIASDILAHDVTVRSAKEVSALKKLGDQNEGLQKAYSRAVVENHPRSRVTPMGIGTPNPNLNGERKGLVILISFADNDFTLTNPKQEFEEMCNVKGYSKNGAVGSVHDYFYDCSNGKLSLTFDVAGPFKASKNMAYYGDNNDANVRELIKEAVKAADNSGVDFTIYDWDNDGFVDQVYVVYAGYGQASGAPSYTIWPHESTLGYRNEFGMIYDQTIKVDGKRVNTYACGCELQGTSGATLDGLGTLCHEFSHCLGLPDFYDTSGNSGNKNTNYGMYIWDIMDQGPYNGNGFVPPAYTGYERNFCGWIDYRVLDPEKPCKVTGLKSVAAGGEVYQIKNPDNPNECFLIENRYAGIKWDRGLANYLGSSYGGGLLVTHLYFVKSRWTSNTVNTGKGIQCFTPVIADNDPNNRYTHNNGHTYLNPSGVAGDLFGVGRNTEFTTTTTPELKFHTQPQNMFTGGLTRMKKRGGVCDFVWMKGTKAWEDVTDGIADVNTEADQTTDNRVYNINGQYVGTSLDGLQKGVYIQNGKKVIVK</sequence>
<dbReference type="Proteomes" id="UP000016023">
    <property type="component" value="Unassembled WGS sequence"/>
</dbReference>
<comment type="caution">
    <text evidence="3">The sequence shown here is derived from an EMBL/GenBank/DDBJ whole genome shotgun (WGS) entry which is preliminary data.</text>
</comment>
<organism evidence="3 4">
    <name type="scientific">Prevotella micans F0438</name>
    <dbReference type="NCBI Taxonomy" id="883158"/>
    <lineage>
        <taxon>Bacteria</taxon>
        <taxon>Pseudomonadati</taxon>
        <taxon>Bacteroidota</taxon>
        <taxon>Bacteroidia</taxon>
        <taxon>Bacteroidales</taxon>
        <taxon>Prevotellaceae</taxon>
        <taxon>Prevotella</taxon>
    </lineage>
</organism>
<dbReference type="SUPFAM" id="SSF55486">
    <property type="entry name" value="Metalloproteases ('zincins'), catalytic domain"/>
    <property type="match status" value="1"/>
</dbReference>
<evidence type="ECO:0000313" key="4">
    <source>
        <dbReference type="Proteomes" id="UP000016023"/>
    </source>
</evidence>
<protein>
    <recommendedName>
        <fullName evidence="2">Peptidase M6-like domain-containing protein</fullName>
    </recommendedName>
</protein>
<keyword evidence="4" id="KW-1185">Reference proteome</keyword>
<dbReference type="AlphaFoldDB" id="H1PZM2"/>
<feature type="signal peptide" evidence="1">
    <location>
        <begin position="1"/>
        <end position="19"/>
    </location>
</feature>
<evidence type="ECO:0000313" key="3">
    <source>
        <dbReference type="EMBL" id="EHO75067.1"/>
    </source>
</evidence>
<accession>H1PZM2</accession>
<dbReference type="PANTHER" id="PTHR41775">
    <property type="entry name" value="SECRETED PROTEIN-RELATED"/>
    <property type="match status" value="1"/>
</dbReference>
<keyword evidence="1" id="KW-0732">Signal</keyword>